<comment type="function">
    <text evidence="7">Catalyzes the transfer of the diacylglyceryl group from phosphatidylglycerol to the sulfhydryl group of the N-terminal cysteine of a prolipoprotein, the first step in the formation of mature lipoproteins.</text>
</comment>
<dbReference type="OrthoDB" id="871140at2"/>
<feature type="transmembrane region" description="Helical" evidence="7">
    <location>
        <begin position="55"/>
        <end position="81"/>
    </location>
</feature>
<dbReference type="EC" id="2.5.1.145" evidence="7"/>
<comment type="subcellular location">
    <subcellularLocation>
        <location evidence="7">Cell membrane</location>
        <topology evidence="7">Multi-pass membrane protein</topology>
    </subcellularLocation>
</comment>
<gene>
    <name evidence="7" type="primary">lgt</name>
    <name evidence="8" type="ORF">HMPREF9455_03569</name>
</gene>
<evidence type="ECO:0000256" key="1">
    <source>
        <dbReference type="ARBA" id="ARBA00007150"/>
    </source>
</evidence>
<evidence type="ECO:0000256" key="3">
    <source>
        <dbReference type="ARBA" id="ARBA00022679"/>
    </source>
</evidence>
<keyword evidence="3 7" id="KW-0808">Transferase</keyword>
<keyword evidence="5 7" id="KW-1133">Transmembrane helix</keyword>
<evidence type="ECO:0000256" key="6">
    <source>
        <dbReference type="ARBA" id="ARBA00023136"/>
    </source>
</evidence>
<reference evidence="8 9" key="1">
    <citation type="submission" date="2011-04" db="EMBL/GenBank/DDBJ databases">
        <title>The Genome Sequence of Dysgonomonas gadei ATCC BAA-286.</title>
        <authorList>
            <consortium name="The Broad Institute Genome Sequencing Platform"/>
            <person name="Earl A."/>
            <person name="Ward D."/>
            <person name="Feldgarden M."/>
            <person name="Gevers D."/>
            <person name="Pudlo N."/>
            <person name="Martens E."/>
            <person name="Allen-Vercoe E."/>
            <person name="Young S.K."/>
            <person name="Zeng Q."/>
            <person name="Gargeya S."/>
            <person name="Fitzgerald M."/>
            <person name="Haas B."/>
            <person name="Abouelleil A."/>
            <person name="Alvarado L."/>
            <person name="Arachchi H.M."/>
            <person name="Berlin A."/>
            <person name="Brown A."/>
            <person name="Chapman S.B."/>
            <person name="Chen Z."/>
            <person name="Dunbar C."/>
            <person name="Freedman E."/>
            <person name="Gearin G."/>
            <person name="Gellesch M."/>
            <person name="Goldberg J."/>
            <person name="Griggs A."/>
            <person name="Gujja S."/>
            <person name="Heiman D."/>
            <person name="Howarth C."/>
            <person name="Larson L."/>
            <person name="Lui A."/>
            <person name="MacDonald P.J.P."/>
            <person name="Mehta T."/>
            <person name="Montmayeur A."/>
            <person name="Murphy C."/>
            <person name="Neiman D."/>
            <person name="Pearson M."/>
            <person name="Priest M."/>
            <person name="Roberts A."/>
            <person name="Saif S."/>
            <person name="Shea T."/>
            <person name="Shenoy N."/>
            <person name="Sisk P."/>
            <person name="Stolte C."/>
            <person name="Sykes S."/>
            <person name="Yandava C."/>
            <person name="Wortman J."/>
            <person name="Nusbaum C."/>
            <person name="Birren B."/>
        </authorList>
    </citation>
    <scope>NUCLEOTIDE SEQUENCE [LARGE SCALE GENOMIC DNA]</scope>
    <source>
        <strain evidence="8 9">ATCC BAA-286</strain>
    </source>
</reference>
<evidence type="ECO:0000256" key="4">
    <source>
        <dbReference type="ARBA" id="ARBA00022692"/>
    </source>
</evidence>
<comment type="pathway">
    <text evidence="7">Protein modification; lipoprotein biosynthesis (diacylglyceryl transfer).</text>
</comment>
<evidence type="ECO:0000256" key="2">
    <source>
        <dbReference type="ARBA" id="ARBA00022475"/>
    </source>
</evidence>
<proteinExistence type="inferred from homology"/>
<evidence type="ECO:0000256" key="5">
    <source>
        <dbReference type="ARBA" id="ARBA00022989"/>
    </source>
</evidence>
<comment type="catalytic activity">
    <reaction evidence="7">
        <text>L-cysteinyl-[prolipoprotein] + a 1,2-diacyl-sn-glycero-3-phospho-(1'-sn-glycerol) = an S-1,2-diacyl-sn-glyceryl-L-cysteinyl-[prolipoprotein] + sn-glycerol 1-phosphate + H(+)</text>
        <dbReference type="Rhea" id="RHEA:56712"/>
        <dbReference type="Rhea" id="RHEA-COMP:14679"/>
        <dbReference type="Rhea" id="RHEA-COMP:14680"/>
        <dbReference type="ChEBI" id="CHEBI:15378"/>
        <dbReference type="ChEBI" id="CHEBI:29950"/>
        <dbReference type="ChEBI" id="CHEBI:57685"/>
        <dbReference type="ChEBI" id="CHEBI:64716"/>
        <dbReference type="ChEBI" id="CHEBI:140658"/>
        <dbReference type="EC" id="2.5.1.145"/>
    </reaction>
</comment>
<evidence type="ECO:0000313" key="8">
    <source>
        <dbReference type="EMBL" id="EGK00103.1"/>
    </source>
</evidence>
<evidence type="ECO:0000313" key="9">
    <source>
        <dbReference type="Proteomes" id="UP000004913"/>
    </source>
</evidence>
<accession>F5J2K2</accession>
<dbReference type="GO" id="GO:0005886">
    <property type="term" value="C:plasma membrane"/>
    <property type="evidence" value="ECO:0007669"/>
    <property type="project" value="UniProtKB-SubCell"/>
</dbReference>
<dbReference type="NCBIfam" id="TIGR00544">
    <property type="entry name" value="lgt"/>
    <property type="match status" value="1"/>
</dbReference>
<dbReference type="HOGENOM" id="CLU_013386_1_0_10"/>
<dbReference type="Proteomes" id="UP000004913">
    <property type="component" value="Unassembled WGS sequence"/>
</dbReference>
<keyword evidence="9" id="KW-1185">Reference proteome</keyword>
<dbReference type="PANTHER" id="PTHR30589:SF0">
    <property type="entry name" value="PHOSPHATIDYLGLYCEROL--PROLIPOPROTEIN DIACYLGLYCERYL TRANSFERASE"/>
    <property type="match status" value="1"/>
</dbReference>
<dbReference type="EMBL" id="ADLV01000042">
    <property type="protein sequence ID" value="EGK00103.1"/>
    <property type="molecule type" value="Genomic_DNA"/>
</dbReference>
<dbReference type="PANTHER" id="PTHR30589">
    <property type="entry name" value="PROLIPOPROTEIN DIACYLGLYCERYL TRANSFERASE"/>
    <property type="match status" value="1"/>
</dbReference>
<dbReference type="STRING" id="742766.HMPREF9455_03569"/>
<dbReference type="Pfam" id="PF01790">
    <property type="entry name" value="LGT"/>
    <property type="match status" value="1"/>
</dbReference>
<dbReference type="HAMAP" id="MF_01147">
    <property type="entry name" value="Lgt"/>
    <property type="match status" value="1"/>
</dbReference>
<dbReference type="AlphaFoldDB" id="F5J2K2"/>
<feature type="binding site" evidence="7">
    <location>
        <position position="152"/>
    </location>
    <ligand>
        <name>a 1,2-diacyl-sn-glycero-3-phospho-(1'-sn-glycerol)</name>
        <dbReference type="ChEBI" id="CHEBI:64716"/>
    </ligand>
</feature>
<feature type="transmembrane region" description="Helical" evidence="7">
    <location>
        <begin position="101"/>
        <end position="127"/>
    </location>
</feature>
<evidence type="ECO:0000256" key="7">
    <source>
        <dbReference type="HAMAP-Rule" id="MF_01147"/>
    </source>
</evidence>
<keyword evidence="2 7" id="KW-1003">Cell membrane</keyword>
<keyword evidence="4 7" id="KW-0812">Transmembrane</keyword>
<feature type="transmembrane region" description="Helical" evidence="7">
    <location>
        <begin position="185"/>
        <end position="204"/>
    </location>
</feature>
<dbReference type="PROSITE" id="PS01311">
    <property type="entry name" value="LGT"/>
    <property type="match status" value="1"/>
</dbReference>
<dbReference type="GO" id="GO:0042158">
    <property type="term" value="P:lipoprotein biosynthetic process"/>
    <property type="evidence" value="ECO:0007669"/>
    <property type="project" value="UniProtKB-UniRule"/>
</dbReference>
<dbReference type="GO" id="GO:0008961">
    <property type="term" value="F:phosphatidylglycerol-prolipoprotein diacylglyceryl transferase activity"/>
    <property type="evidence" value="ECO:0007669"/>
    <property type="project" value="UniProtKB-UniRule"/>
</dbReference>
<feature type="transmembrane region" description="Helical" evidence="7">
    <location>
        <begin position="24"/>
        <end position="43"/>
    </location>
</feature>
<dbReference type="InterPro" id="IPR001640">
    <property type="entry name" value="Lgt"/>
</dbReference>
<organism evidence="8 9">
    <name type="scientific">Dysgonomonas gadei ATCC BAA-286</name>
    <dbReference type="NCBI Taxonomy" id="742766"/>
    <lineage>
        <taxon>Bacteria</taxon>
        <taxon>Pseudomonadati</taxon>
        <taxon>Bacteroidota</taxon>
        <taxon>Bacteroidia</taxon>
        <taxon>Bacteroidales</taxon>
        <taxon>Dysgonomonadaceae</taxon>
        <taxon>Dysgonomonas</taxon>
    </lineage>
</organism>
<sequence>MNILNIIWDIDPVLFKAGPIQFRYYSLCWILAFASGFCVLKVIYEKENIPHEKLLSLLIYIFFGTLIGARLGHCLFYDPVYFLTHPLEMLLPFGKDEYGDFIFTGYAGLASHGGAIGIVIAIGIYSYRYKVRVWGILDQLALVAPLAGMFIRLGNFFNSEIVGYPTNMPWGVVFSRVDNLSRHPAQLYEAIAYLAIFIVLYYLYTRKQENFQAGFLFGLALILIFSFRFFVEFYKEVQEDFESGMLFDMGQYLSIPFFIGGIVIIILKHKTHKGIS</sequence>
<feature type="transmembrane region" description="Helical" evidence="7">
    <location>
        <begin position="139"/>
        <end position="157"/>
    </location>
</feature>
<dbReference type="RefSeq" id="WP_006801102.1">
    <property type="nucleotide sequence ID" value="NZ_GL891989.1"/>
</dbReference>
<keyword evidence="8" id="KW-0449">Lipoprotein</keyword>
<name>F5J2K2_9BACT</name>
<comment type="caution">
    <text evidence="8">The sequence shown here is derived from an EMBL/GenBank/DDBJ whole genome shotgun (WGS) entry which is preliminary data.</text>
</comment>
<feature type="transmembrane region" description="Helical" evidence="7">
    <location>
        <begin position="211"/>
        <end position="231"/>
    </location>
</feature>
<comment type="similarity">
    <text evidence="1 7">Belongs to the Lgt family.</text>
</comment>
<feature type="transmembrane region" description="Helical" evidence="7">
    <location>
        <begin position="251"/>
        <end position="267"/>
    </location>
</feature>
<protein>
    <recommendedName>
        <fullName evidence="7">Phosphatidylglycerol--prolipoprotein diacylglyceryl transferase</fullName>
        <ecNumber evidence="7">2.5.1.145</ecNumber>
    </recommendedName>
</protein>
<dbReference type="UniPathway" id="UPA00664"/>
<keyword evidence="6 7" id="KW-0472">Membrane</keyword>
<dbReference type="eggNOG" id="COG0682">
    <property type="taxonomic scope" value="Bacteria"/>
</dbReference>